<reference evidence="2" key="1">
    <citation type="submission" date="2019-12" db="EMBL/GenBank/DDBJ databases">
        <authorList>
            <person name="Scholes J."/>
        </authorList>
    </citation>
    <scope>NUCLEOTIDE SEQUENCE</scope>
</reference>
<keyword evidence="3" id="KW-1185">Reference proteome</keyword>
<evidence type="ECO:0000313" key="3">
    <source>
        <dbReference type="Proteomes" id="UP001153555"/>
    </source>
</evidence>
<dbReference type="AlphaFoldDB" id="A0A9N7P218"/>
<evidence type="ECO:0000256" key="1">
    <source>
        <dbReference type="SAM" id="MobiDB-lite"/>
    </source>
</evidence>
<proteinExistence type="predicted"/>
<dbReference type="OrthoDB" id="8962942at2759"/>
<protein>
    <submittedName>
        <fullName evidence="2">Neurochondrin family protein</fullName>
    </submittedName>
</protein>
<feature type="region of interest" description="Disordered" evidence="1">
    <location>
        <begin position="134"/>
        <end position="171"/>
    </location>
</feature>
<feature type="compositionally biased region" description="Polar residues" evidence="1">
    <location>
        <begin position="134"/>
        <end position="149"/>
    </location>
</feature>
<sequence>MKEDVLKLAGPQFTHGHWFGGDARCVVEKACRGLMNFQESQTWKLHHRFQQGYFDMGRRNAWMRVRVDMLLWWSMIAKAMKNFIKVNSGCQMGQNRKVGPLKFHIGYSPSFWSRPPKTSSALNKNINYTNNQRQSTATAMEQHSTSEVEPSSLQDASVSSSSTSYPSPSPENLMKLLRGKTDSQRLAGLLLVTKLCDKNDQRTILDVYEALGSTFLHRLLLTGMGKGSGGGGDSANREAYLRLSVTVLAAFARVSQVAAMDVMLSKVPLILEVLSMESGSFVTEECYEFLFLVTTAHDDGVTTLYNSGGMKVLASQMPCLSNGSHAMELAMKLVQLMISKLSGEKVYVGHPSELSIMVAAIAKQFALLHNALKFEALHLLVAILSSNYSGTLHAVLRSMKCSDWLTCIRIGVIDVLQNRVAPADKFQALILVECVLSIVGEEWLIGPTTLLDARSSFPADRCILLVLETSRVEIAVVLNELAYLKYEASENSSRSSEAFTLKLRNLGIAFSLIEKIIELVSNLENEESNIASLISESTSIKIITGLNETIGLVLDYLQDAKDHGVRKGDDLLASVRIVGSYLAEAPCACREKIKERLGYLLSVEGEDESSRSCSVTFLLPMLCQITMDDDGCKLFDSNGAFGAVVDCLISLIQSSRSRSEDGRTIFLACDTILNFLLKREQLHFYLDSRTVVKLLLALPCWTESASDPSVIMMASSICSLVLGSTSEEFLLRHPEFNSDNLNTLAKLIKRSLITSNQDHMPDDSNSEAGQADLHQIVISGYSSWSDRFPLIKQAVEG</sequence>
<dbReference type="EMBL" id="CACSLK010034598">
    <property type="protein sequence ID" value="CAA0841969.1"/>
    <property type="molecule type" value="Genomic_DNA"/>
</dbReference>
<dbReference type="Pfam" id="PF05536">
    <property type="entry name" value="Neurochondrin"/>
    <property type="match status" value="1"/>
</dbReference>
<dbReference type="Proteomes" id="UP001153555">
    <property type="component" value="Unassembled WGS sequence"/>
</dbReference>
<dbReference type="InterPro" id="IPR008709">
    <property type="entry name" value="Neurochondrin"/>
</dbReference>
<accession>A0A9N7P218</accession>
<comment type="caution">
    <text evidence="2">The sequence shown here is derived from an EMBL/GenBank/DDBJ whole genome shotgun (WGS) entry which is preliminary data.</text>
</comment>
<organism evidence="2 3">
    <name type="scientific">Striga hermonthica</name>
    <name type="common">Purple witchweed</name>
    <name type="synonym">Buchnera hermonthica</name>
    <dbReference type="NCBI Taxonomy" id="68872"/>
    <lineage>
        <taxon>Eukaryota</taxon>
        <taxon>Viridiplantae</taxon>
        <taxon>Streptophyta</taxon>
        <taxon>Embryophyta</taxon>
        <taxon>Tracheophyta</taxon>
        <taxon>Spermatophyta</taxon>
        <taxon>Magnoliopsida</taxon>
        <taxon>eudicotyledons</taxon>
        <taxon>Gunneridae</taxon>
        <taxon>Pentapetalae</taxon>
        <taxon>asterids</taxon>
        <taxon>lamiids</taxon>
        <taxon>Lamiales</taxon>
        <taxon>Orobanchaceae</taxon>
        <taxon>Buchnereae</taxon>
        <taxon>Striga</taxon>
    </lineage>
</organism>
<feature type="compositionally biased region" description="Low complexity" evidence="1">
    <location>
        <begin position="150"/>
        <end position="166"/>
    </location>
</feature>
<dbReference type="PANTHER" id="PTHR13109">
    <property type="entry name" value="NEUROCHONDRIN"/>
    <property type="match status" value="1"/>
</dbReference>
<gene>
    <name evidence="2" type="ORF">SHERM_07843</name>
</gene>
<name>A0A9N7P218_STRHE</name>
<evidence type="ECO:0000313" key="2">
    <source>
        <dbReference type="EMBL" id="CAA0841969.1"/>
    </source>
</evidence>
<dbReference type="PANTHER" id="PTHR13109:SF7">
    <property type="entry name" value="NEUROCHONDRIN"/>
    <property type="match status" value="1"/>
</dbReference>